<evidence type="ECO:0000256" key="4">
    <source>
        <dbReference type="ARBA" id="ARBA00022989"/>
    </source>
</evidence>
<keyword evidence="3 6" id="KW-0812">Transmembrane</keyword>
<keyword evidence="2" id="KW-1003">Cell membrane</keyword>
<dbReference type="KEGG" id="llp:GH975_01380"/>
<evidence type="ECO:0000256" key="1">
    <source>
        <dbReference type="ARBA" id="ARBA00004651"/>
    </source>
</evidence>
<keyword evidence="8" id="KW-1185">Reference proteome</keyword>
<protein>
    <submittedName>
        <fullName evidence="7">L-methionine/branched-chain amino acid transporter</fullName>
    </submittedName>
</protein>
<evidence type="ECO:0000313" key="8">
    <source>
        <dbReference type="Proteomes" id="UP000388235"/>
    </source>
</evidence>
<dbReference type="Pfam" id="PF13520">
    <property type="entry name" value="AA_permease_2"/>
    <property type="match status" value="1"/>
</dbReference>
<feature type="transmembrane region" description="Helical" evidence="6">
    <location>
        <begin position="143"/>
        <end position="164"/>
    </location>
</feature>
<dbReference type="PIRSF" id="PIRSF006060">
    <property type="entry name" value="AA_transporter"/>
    <property type="match status" value="1"/>
</dbReference>
<dbReference type="OrthoDB" id="9117841at2"/>
<keyword evidence="4 6" id="KW-1133">Transmembrane helix</keyword>
<dbReference type="AlphaFoldDB" id="A0A5Q2QB42"/>
<feature type="transmembrane region" description="Helical" evidence="6">
    <location>
        <begin position="369"/>
        <end position="402"/>
    </location>
</feature>
<dbReference type="InterPro" id="IPR002293">
    <property type="entry name" value="AA/rel_permease1"/>
</dbReference>
<feature type="transmembrane region" description="Helical" evidence="6">
    <location>
        <begin position="84"/>
        <end position="107"/>
    </location>
</feature>
<evidence type="ECO:0000256" key="3">
    <source>
        <dbReference type="ARBA" id="ARBA00022692"/>
    </source>
</evidence>
<feature type="transmembrane region" description="Helical" evidence="6">
    <location>
        <begin position="184"/>
        <end position="206"/>
    </location>
</feature>
<feature type="transmembrane region" description="Helical" evidence="6">
    <location>
        <begin position="43"/>
        <end position="63"/>
    </location>
</feature>
<proteinExistence type="predicted"/>
<dbReference type="InterPro" id="IPR050367">
    <property type="entry name" value="APC_superfamily"/>
</dbReference>
<gene>
    <name evidence="7" type="primary">yjeH</name>
    <name evidence="7" type="ORF">GH975_01380</name>
</gene>
<feature type="transmembrane region" description="Helical" evidence="6">
    <location>
        <begin position="218"/>
        <end position="243"/>
    </location>
</feature>
<name>A0A5Q2QB42_9GAMM</name>
<feature type="transmembrane region" description="Helical" evidence="6">
    <location>
        <begin position="113"/>
        <end position="136"/>
    </location>
</feature>
<feature type="transmembrane region" description="Helical" evidence="6">
    <location>
        <begin position="339"/>
        <end position="362"/>
    </location>
</feature>
<dbReference type="GO" id="GO:0022857">
    <property type="term" value="F:transmembrane transporter activity"/>
    <property type="evidence" value="ECO:0007669"/>
    <property type="project" value="InterPro"/>
</dbReference>
<dbReference type="Proteomes" id="UP000388235">
    <property type="component" value="Chromosome"/>
</dbReference>
<dbReference type="EMBL" id="CP045871">
    <property type="protein sequence ID" value="QGG79286.1"/>
    <property type="molecule type" value="Genomic_DNA"/>
</dbReference>
<sequence length="417" mass="43416">MSRSTPQVGLLGALVMLATSLLGSSVFVVPVLGVQLAGQASLVSWLLLIAFMLPMAMVFGRLGRAFPHAGGVSHWASRAFGGRLEWVSALLLVGVIPVGLPAALLLTMVFVNYAFALDGTASLVAQLAVLGAVYGLNRAGVRASAWVQTLIIVATLGFIAVLAWRTPITVGALIPVATPSDLGAIAGAAGLMLWCFLGLEIVANLAEEFRNPSRDIPLSVIGGVTLAGAVYYLCASTVLAAGFDRVPTDALLVIAADRLGPVGVYLLALFGFLACFASLNTYINGFSRQLWSLADEGKLPVWLATRRAGVPTVALNCVIGVCALSTLVFHAGWLDLSQLIRLANSHFVLIYGVAMASAVVLLNGVGRVIAWAGALACGLGFLTLGWAAVYGVAVFAGLWWIAPQSNKKASWIATTKS</sequence>
<feature type="transmembrane region" description="Helical" evidence="6">
    <location>
        <begin position="263"/>
        <end position="283"/>
    </location>
</feature>
<accession>A0A5Q2QB42</accession>
<comment type="subcellular location">
    <subcellularLocation>
        <location evidence="1">Cell membrane</location>
        <topology evidence="1">Multi-pass membrane protein</topology>
    </subcellularLocation>
</comment>
<evidence type="ECO:0000256" key="2">
    <source>
        <dbReference type="ARBA" id="ARBA00022475"/>
    </source>
</evidence>
<dbReference type="Gene3D" id="1.20.1740.10">
    <property type="entry name" value="Amino acid/polyamine transporter I"/>
    <property type="match status" value="1"/>
</dbReference>
<evidence type="ECO:0000256" key="5">
    <source>
        <dbReference type="ARBA" id="ARBA00023136"/>
    </source>
</evidence>
<evidence type="ECO:0000313" key="7">
    <source>
        <dbReference type="EMBL" id="QGG79286.1"/>
    </source>
</evidence>
<dbReference type="GO" id="GO:0005886">
    <property type="term" value="C:plasma membrane"/>
    <property type="evidence" value="ECO:0007669"/>
    <property type="project" value="UniProtKB-SubCell"/>
</dbReference>
<dbReference type="NCBIfam" id="NF008245">
    <property type="entry name" value="PRK11021.1"/>
    <property type="match status" value="1"/>
</dbReference>
<evidence type="ECO:0000256" key="6">
    <source>
        <dbReference type="SAM" id="Phobius"/>
    </source>
</evidence>
<organism evidence="7 8">
    <name type="scientific">Litorivicinus lipolyticus</name>
    <dbReference type="NCBI Taxonomy" id="418701"/>
    <lineage>
        <taxon>Bacteria</taxon>
        <taxon>Pseudomonadati</taxon>
        <taxon>Pseudomonadota</taxon>
        <taxon>Gammaproteobacteria</taxon>
        <taxon>Oceanospirillales</taxon>
        <taxon>Litorivicinaceae</taxon>
        <taxon>Litorivicinus</taxon>
    </lineage>
</organism>
<dbReference type="RefSeq" id="WP_153712790.1">
    <property type="nucleotide sequence ID" value="NZ_CP045871.1"/>
</dbReference>
<dbReference type="PANTHER" id="PTHR42770:SF13">
    <property type="entry name" value="L-METHIONINE_BRANCHED-CHAIN AMINO ACID EXPORTER YJEH"/>
    <property type="match status" value="1"/>
</dbReference>
<dbReference type="PANTHER" id="PTHR42770">
    <property type="entry name" value="AMINO ACID TRANSPORTER-RELATED"/>
    <property type="match status" value="1"/>
</dbReference>
<reference evidence="7 8" key="1">
    <citation type="submission" date="2019-11" db="EMBL/GenBank/DDBJ databases">
        <authorList>
            <person name="Khan S.A."/>
            <person name="Jeon C.O."/>
            <person name="Chun B.H."/>
        </authorList>
    </citation>
    <scope>NUCLEOTIDE SEQUENCE [LARGE SCALE GENOMIC DNA]</scope>
    <source>
        <strain evidence="7 8">IMCC 1097</strain>
    </source>
</reference>
<feature type="transmembrane region" description="Helical" evidence="6">
    <location>
        <begin position="313"/>
        <end position="333"/>
    </location>
</feature>
<keyword evidence="5 6" id="KW-0472">Membrane</keyword>